<dbReference type="InterPro" id="IPR016032">
    <property type="entry name" value="Sig_transdc_resp-reg_C-effctor"/>
</dbReference>
<gene>
    <name evidence="1" type="ORF">CLW00_11762</name>
</gene>
<dbReference type="SUPFAM" id="SSF46894">
    <property type="entry name" value="C-terminal effector domain of the bipartite response regulators"/>
    <property type="match status" value="1"/>
</dbReference>
<dbReference type="RefSeq" id="WP_106135436.1">
    <property type="nucleotide sequence ID" value="NZ_PVTR01000017.1"/>
</dbReference>
<keyword evidence="2" id="KW-1185">Reference proteome</keyword>
<sequence length="130" mass="15424">MINNYASVETYNGIKRQKYNSENLNQSFENKSWVKFLLQEGNGGLFITEFVERYPNFVLKLETLIPDLNSMDFKICALMRLDFFTKEIAELTYSTVRAVESRKYRIRKKIGVESHIDLNLYMVQLIKEDY</sequence>
<protein>
    <recommendedName>
        <fullName evidence="3">HTH luxR-type domain-containing protein</fullName>
    </recommendedName>
</protein>
<reference evidence="1 2" key="1">
    <citation type="submission" date="2018-03" db="EMBL/GenBank/DDBJ databases">
        <title>Genomic Encyclopedia of Archaeal and Bacterial Type Strains, Phase II (KMG-II): from individual species to whole genera.</title>
        <authorList>
            <person name="Goeker M."/>
        </authorList>
    </citation>
    <scope>NUCLEOTIDE SEQUENCE [LARGE SCALE GENOMIC DNA]</scope>
    <source>
        <strain evidence="1 2">DSM 27929</strain>
    </source>
</reference>
<evidence type="ECO:0008006" key="3">
    <source>
        <dbReference type="Google" id="ProtNLM"/>
    </source>
</evidence>
<dbReference type="AlphaFoldDB" id="A0A2T0WDN8"/>
<comment type="caution">
    <text evidence="1">The sequence shown here is derived from an EMBL/GenBank/DDBJ whole genome shotgun (WGS) entry which is preliminary data.</text>
</comment>
<dbReference type="OrthoDB" id="711632at2"/>
<proteinExistence type="predicted"/>
<accession>A0A2T0WDN8</accession>
<evidence type="ECO:0000313" key="2">
    <source>
        <dbReference type="Proteomes" id="UP000238157"/>
    </source>
</evidence>
<dbReference type="GO" id="GO:0006355">
    <property type="term" value="P:regulation of DNA-templated transcription"/>
    <property type="evidence" value="ECO:0007669"/>
    <property type="project" value="InterPro"/>
</dbReference>
<dbReference type="InterPro" id="IPR036388">
    <property type="entry name" value="WH-like_DNA-bd_sf"/>
</dbReference>
<evidence type="ECO:0000313" key="1">
    <source>
        <dbReference type="EMBL" id="PRY84785.1"/>
    </source>
</evidence>
<name>A0A2T0WDN8_9BACT</name>
<dbReference type="GO" id="GO:0003677">
    <property type="term" value="F:DNA binding"/>
    <property type="evidence" value="ECO:0007669"/>
    <property type="project" value="InterPro"/>
</dbReference>
<dbReference type="EMBL" id="PVTR01000017">
    <property type="protein sequence ID" value="PRY84785.1"/>
    <property type="molecule type" value="Genomic_DNA"/>
</dbReference>
<organism evidence="1 2">
    <name type="scientific">Mongoliibacter ruber</name>
    <dbReference type="NCBI Taxonomy" id="1750599"/>
    <lineage>
        <taxon>Bacteria</taxon>
        <taxon>Pseudomonadati</taxon>
        <taxon>Bacteroidota</taxon>
        <taxon>Cytophagia</taxon>
        <taxon>Cytophagales</taxon>
        <taxon>Cyclobacteriaceae</taxon>
        <taxon>Mongoliibacter</taxon>
    </lineage>
</organism>
<dbReference type="Proteomes" id="UP000238157">
    <property type="component" value="Unassembled WGS sequence"/>
</dbReference>
<dbReference type="Gene3D" id="1.10.10.10">
    <property type="entry name" value="Winged helix-like DNA-binding domain superfamily/Winged helix DNA-binding domain"/>
    <property type="match status" value="1"/>
</dbReference>